<feature type="compositionally biased region" description="Polar residues" evidence="1">
    <location>
        <begin position="145"/>
        <end position="158"/>
    </location>
</feature>
<keyword evidence="3" id="KW-1185">Reference proteome</keyword>
<organism evidence="2 3">
    <name type="scientific">Bemisia tabaci</name>
    <name type="common">Sweetpotato whitefly</name>
    <name type="synonym">Aleurodes tabaci</name>
    <dbReference type="NCBI Taxonomy" id="7038"/>
    <lineage>
        <taxon>Eukaryota</taxon>
        <taxon>Metazoa</taxon>
        <taxon>Ecdysozoa</taxon>
        <taxon>Arthropoda</taxon>
        <taxon>Hexapoda</taxon>
        <taxon>Insecta</taxon>
        <taxon>Pterygota</taxon>
        <taxon>Neoptera</taxon>
        <taxon>Paraneoptera</taxon>
        <taxon>Hemiptera</taxon>
        <taxon>Sternorrhyncha</taxon>
        <taxon>Aleyrodoidea</taxon>
        <taxon>Aleyrodidae</taxon>
        <taxon>Aleyrodinae</taxon>
        <taxon>Bemisia</taxon>
    </lineage>
</organism>
<evidence type="ECO:0000256" key="1">
    <source>
        <dbReference type="SAM" id="MobiDB-lite"/>
    </source>
</evidence>
<dbReference type="EMBL" id="OU963870">
    <property type="protein sequence ID" value="CAH0395242.1"/>
    <property type="molecule type" value="Genomic_DNA"/>
</dbReference>
<dbReference type="Proteomes" id="UP001152759">
    <property type="component" value="Chromosome 9"/>
</dbReference>
<evidence type="ECO:0000313" key="2">
    <source>
        <dbReference type="EMBL" id="CAH0395242.1"/>
    </source>
</evidence>
<accession>A0A9P0AMW8</accession>
<reference evidence="2" key="1">
    <citation type="submission" date="2021-12" db="EMBL/GenBank/DDBJ databases">
        <authorList>
            <person name="King R."/>
        </authorList>
    </citation>
    <scope>NUCLEOTIDE SEQUENCE</scope>
</reference>
<gene>
    <name evidence="2" type="ORF">BEMITA_LOCUS13454</name>
</gene>
<evidence type="ECO:0000313" key="3">
    <source>
        <dbReference type="Proteomes" id="UP001152759"/>
    </source>
</evidence>
<dbReference type="AlphaFoldDB" id="A0A9P0AMW8"/>
<protein>
    <submittedName>
        <fullName evidence="2">Uncharacterized protein</fullName>
    </submittedName>
</protein>
<name>A0A9P0AMW8_BEMTA</name>
<feature type="region of interest" description="Disordered" evidence="1">
    <location>
        <begin position="141"/>
        <end position="166"/>
    </location>
</feature>
<sequence>MGRASHSEFHHDRWNHSKIPLTRSAICEGSKFSSSAGYGYLLKRPRCLSSNPRWQASRIALLCCAALTAAVPSPSLRPNRPPADFDIIVIQIDEPASSESSEREGSGIYDDILNQFFSFQLPEFPGFGRYFFDEDAAPTLGGNGNRATGNPQAPTGNRQARPEVDDVRPETTMAPVTEVTTHFILTDSAGPATRSGYNFGLSSLLSGMMSSVLSGFVQALKQSPEMATPDRKLSIDDGKCWRRARKINRKSLG</sequence>
<proteinExistence type="predicted"/>